<keyword evidence="1" id="KW-0812">Transmembrane</keyword>
<keyword evidence="1" id="KW-1133">Transmembrane helix</keyword>
<organism evidence="2 3">
    <name type="scientific">Lwoffella lincolnii</name>
    <dbReference type="NCBI Taxonomy" id="90241"/>
    <lineage>
        <taxon>Bacteria</taxon>
        <taxon>Pseudomonadati</taxon>
        <taxon>Pseudomonadota</taxon>
        <taxon>Gammaproteobacteria</taxon>
        <taxon>Moraxellales</taxon>
        <taxon>Moraxellaceae</taxon>
        <taxon>Lwoffella</taxon>
    </lineage>
</organism>
<comment type="caution">
    <text evidence="2">The sequence shown here is derived from an EMBL/GenBank/DDBJ whole genome shotgun (WGS) entry which is preliminary data.</text>
</comment>
<keyword evidence="1" id="KW-0472">Membrane</keyword>
<dbReference type="OrthoDB" id="6658253at2"/>
<dbReference type="RefSeq" id="WP_078308000.1">
    <property type="nucleotide sequence ID" value="NZ_CP147511.1"/>
</dbReference>
<dbReference type="EMBL" id="MUYT01000012">
    <property type="protein sequence ID" value="OOS19833.1"/>
    <property type="molecule type" value="Genomic_DNA"/>
</dbReference>
<evidence type="ECO:0000313" key="2">
    <source>
        <dbReference type="EMBL" id="OOS19833.1"/>
    </source>
</evidence>
<evidence type="ECO:0000313" key="3">
    <source>
        <dbReference type="Proteomes" id="UP000191094"/>
    </source>
</evidence>
<protein>
    <submittedName>
        <fullName evidence="2">Uncharacterized protein</fullName>
    </submittedName>
</protein>
<dbReference type="Proteomes" id="UP000191094">
    <property type="component" value="Unassembled WGS sequence"/>
</dbReference>
<sequence>MGFLTYLLMGVIALGLGWAVRLYYLEKHHLKKHDLEKMPKFQANQSYFDLTHPKVIRILMGFFVLMLVVSWALGQFVLHHQGIDWAFVIVNSLVATFIFSFGLCPDGLA</sequence>
<proteinExistence type="predicted"/>
<feature type="transmembrane region" description="Helical" evidence="1">
    <location>
        <begin position="55"/>
        <end position="73"/>
    </location>
</feature>
<gene>
    <name evidence="2" type="ORF">B0682_07770</name>
</gene>
<name>A0A1T0CBZ1_9GAMM</name>
<reference evidence="2 3" key="1">
    <citation type="submission" date="2017-02" db="EMBL/GenBank/DDBJ databases">
        <title>Draft genome sequence of Moraxella lincolnii CCUG 9405T type strain.</title>
        <authorList>
            <person name="Salva-Serra F."/>
            <person name="Engstrom-Jakobsson H."/>
            <person name="Thorell K."/>
            <person name="Jaen-Luchoro D."/>
            <person name="Gonzales-Siles L."/>
            <person name="Karlsson R."/>
            <person name="Yazdan S."/>
            <person name="Boulund F."/>
            <person name="Johnning A."/>
            <person name="Engstrand L."/>
            <person name="Kristiansson E."/>
            <person name="Moore E."/>
        </authorList>
    </citation>
    <scope>NUCLEOTIDE SEQUENCE [LARGE SCALE GENOMIC DNA]</scope>
    <source>
        <strain evidence="2 3">CCUG 9405</strain>
    </source>
</reference>
<dbReference type="AlphaFoldDB" id="A0A1T0CBZ1"/>
<keyword evidence="3" id="KW-1185">Reference proteome</keyword>
<accession>A0A1T0CBZ1</accession>
<feature type="transmembrane region" description="Helical" evidence="1">
    <location>
        <begin position="6"/>
        <end position="24"/>
    </location>
</feature>
<evidence type="ECO:0000256" key="1">
    <source>
        <dbReference type="SAM" id="Phobius"/>
    </source>
</evidence>
<feature type="transmembrane region" description="Helical" evidence="1">
    <location>
        <begin position="85"/>
        <end position="104"/>
    </location>
</feature>